<organism evidence="1 2">
    <name type="scientific">Ajellomyces capsulatus</name>
    <name type="common">Darling's disease fungus</name>
    <name type="synonym">Histoplasma capsulatum</name>
    <dbReference type="NCBI Taxonomy" id="5037"/>
    <lineage>
        <taxon>Eukaryota</taxon>
        <taxon>Fungi</taxon>
        <taxon>Dikarya</taxon>
        <taxon>Ascomycota</taxon>
        <taxon>Pezizomycotina</taxon>
        <taxon>Eurotiomycetes</taxon>
        <taxon>Eurotiomycetidae</taxon>
        <taxon>Onygenales</taxon>
        <taxon>Ajellomycetaceae</taxon>
        <taxon>Histoplasma</taxon>
    </lineage>
</organism>
<proteinExistence type="predicted"/>
<evidence type="ECO:0000313" key="1">
    <source>
        <dbReference type="EMBL" id="QSS66506.1"/>
    </source>
</evidence>
<gene>
    <name evidence="1" type="ORF">I7I51_02693</name>
</gene>
<name>A0A8A1MJ45_AJECA</name>
<dbReference type="AlphaFoldDB" id="A0A8A1MJ45"/>
<dbReference type="VEuPathDB" id="FungiDB:I7I51_02693"/>
<sequence>MVVFGLMKGSATQSPTSTLLTLPLTQFFRYPNRQFDRLLRQLCEAPAGSGCQGYTSLFKGCPCRRELYQITPLSPSPLFLYHQLLREGKCPLTSPLSIVYPTQAQIKTKIDSTWRHGDLERQTVCKTPIQYIDKNNEGECITTTMEPSVEFLMALLPPQAFAGILKSSISSPKSVRGQLSRLKILVERTPKENINIVVATILTSNIFGQETCLSLIPEWLLKRIFGYDLSGNATAATVIFTDFPIMNWGLFREIRAGNLAKNDLTFNRRSPDLPKGGPGHEILVSCVGLCRSPGRPTISDRGFRRQNIPNWISDDLRLSDGRAGQHERYDCELDRKMDIRNGGMIGKIMEE</sequence>
<reference evidence="1" key="1">
    <citation type="submission" date="2021-01" db="EMBL/GenBank/DDBJ databases">
        <title>Chromosome-level genome assembly of a human fungal pathogen reveals clustering of transcriptionally co-regulated genes.</title>
        <authorList>
            <person name="Voorhies M."/>
            <person name="Cohen S."/>
            <person name="Shea T.P."/>
            <person name="Petrus S."/>
            <person name="Munoz J.F."/>
            <person name="Poplawski S."/>
            <person name="Goldman W.E."/>
            <person name="Michael T."/>
            <person name="Cuomo C.A."/>
            <person name="Sil A."/>
            <person name="Beyhan S."/>
        </authorList>
    </citation>
    <scope>NUCLEOTIDE SEQUENCE</scope>
    <source>
        <strain evidence="1">WU24</strain>
    </source>
</reference>
<dbReference type="Proteomes" id="UP000663671">
    <property type="component" value="Chromosome 6"/>
</dbReference>
<dbReference type="EMBL" id="CP069116">
    <property type="protein sequence ID" value="QSS66506.1"/>
    <property type="molecule type" value="Genomic_DNA"/>
</dbReference>
<protein>
    <submittedName>
        <fullName evidence="1">Uncharacterized protein</fullName>
    </submittedName>
</protein>
<dbReference type="OrthoDB" id="66881at2759"/>
<accession>A0A8A1MJ45</accession>
<evidence type="ECO:0000313" key="2">
    <source>
        <dbReference type="Proteomes" id="UP000663671"/>
    </source>
</evidence>